<comment type="caution">
    <text evidence="2">The sequence shown here is derived from an EMBL/GenBank/DDBJ whole genome shotgun (WGS) entry which is preliminary data.</text>
</comment>
<proteinExistence type="predicted"/>
<evidence type="ECO:0000256" key="1">
    <source>
        <dbReference type="SAM" id="MobiDB-lite"/>
    </source>
</evidence>
<dbReference type="Proteomes" id="UP000287447">
    <property type="component" value="Unassembled WGS sequence"/>
</dbReference>
<sequence>MAVTNTSTEADAEARGPLFFDAPAIRSAGRAGFADSFWWPVSEHDHTQFLDAFWKAFDLFHAALEGEDKYVLLADTQFAFILAAHCHFAGAFAQAKALGVEANYTETSKRFLEPDWDVFATAFDAPPAAKLISRLRIRNLIRNTIFNTRVACKTLMRGRLPRYDTIGIGSGDDLKLEYLERKGRLCRHLYLELVLNGVEAESAKTLSSETIEHLHRFLESAAAAASKYLRCENIETATIAQAWIKRLQRLKQLYTFAARTMPAAESVVVTQLGKPLNRTLAFAAKSRGSQVIGFHHGNDMCNFWERAQAYSEYAVCDLFVCPTTKSAEHHATEYRLSGISEQQPTEFIGLETSDYQRQIEASRKSALPAEIRSVMIVGYPMTALRYHYSPADFFAFQLDLEIRVCRFLKDQGYRVLYKAHPDRLKEVQGLFDDLADEVIATPFEEVWQQADAIFFGCMTSTTFGYTLCTNRPVIALDIEETEWNPALKPHLDNRCRFVSAYWDSRNRLIFDEKQFATALREPPTPPDQGYANAVLLPQTDKSAPR</sequence>
<dbReference type="RefSeq" id="WP_127766230.1">
    <property type="nucleotide sequence ID" value="NZ_SADE01000002.1"/>
</dbReference>
<dbReference type="OrthoDB" id="9830242at2"/>
<dbReference type="EMBL" id="SADE01000002">
    <property type="protein sequence ID" value="RVU36754.1"/>
    <property type="molecule type" value="Genomic_DNA"/>
</dbReference>
<organism evidence="2 3">
    <name type="scientific">Hwanghaeella grinnelliae</name>
    <dbReference type="NCBI Taxonomy" id="2500179"/>
    <lineage>
        <taxon>Bacteria</taxon>
        <taxon>Pseudomonadati</taxon>
        <taxon>Pseudomonadota</taxon>
        <taxon>Alphaproteobacteria</taxon>
        <taxon>Rhodospirillales</taxon>
        <taxon>Rhodospirillaceae</taxon>
        <taxon>Hwanghaeella</taxon>
    </lineage>
</organism>
<evidence type="ECO:0000313" key="2">
    <source>
        <dbReference type="EMBL" id="RVU36754.1"/>
    </source>
</evidence>
<gene>
    <name evidence="2" type="ORF">EOI86_16445</name>
</gene>
<evidence type="ECO:0000313" key="3">
    <source>
        <dbReference type="Proteomes" id="UP000287447"/>
    </source>
</evidence>
<dbReference type="AlphaFoldDB" id="A0A3S2Y3C7"/>
<keyword evidence="3" id="KW-1185">Reference proteome</keyword>
<accession>A0A3S2Y3C7</accession>
<protein>
    <submittedName>
        <fullName evidence="2">Uncharacterized protein</fullName>
    </submittedName>
</protein>
<name>A0A3S2Y3C7_9PROT</name>
<reference evidence="3" key="1">
    <citation type="submission" date="2019-01" db="EMBL/GenBank/DDBJ databases">
        <title>Gri0909 isolated from a small marine red alga.</title>
        <authorList>
            <person name="Kim J."/>
            <person name="Jeong S.E."/>
            <person name="Jeon C.O."/>
        </authorList>
    </citation>
    <scope>NUCLEOTIDE SEQUENCE [LARGE SCALE GENOMIC DNA]</scope>
    <source>
        <strain evidence="3">Gri0909</strain>
    </source>
</reference>
<feature type="region of interest" description="Disordered" evidence="1">
    <location>
        <begin position="520"/>
        <end position="545"/>
    </location>
</feature>